<dbReference type="PROSITE" id="PS50943">
    <property type="entry name" value="HTH_CROC1"/>
    <property type="match status" value="1"/>
</dbReference>
<dbReference type="InterPro" id="IPR043917">
    <property type="entry name" value="DUF5753"/>
</dbReference>
<evidence type="ECO:0000313" key="3">
    <source>
        <dbReference type="Proteomes" id="UP000198937"/>
    </source>
</evidence>
<dbReference type="Pfam" id="PF19054">
    <property type="entry name" value="DUF5753"/>
    <property type="match status" value="1"/>
</dbReference>
<dbReference type="InterPro" id="IPR010982">
    <property type="entry name" value="Lambda_DNA-bd_dom_sf"/>
</dbReference>
<dbReference type="GO" id="GO:0003677">
    <property type="term" value="F:DNA binding"/>
    <property type="evidence" value="ECO:0007669"/>
    <property type="project" value="InterPro"/>
</dbReference>
<dbReference type="SUPFAM" id="SSF47413">
    <property type="entry name" value="lambda repressor-like DNA-binding domains"/>
    <property type="match status" value="1"/>
</dbReference>
<dbReference type="InterPro" id="IPR001387">
    <property type="entry name" value="Cro/C1-type_HTH"/>
</dbReference>
<gene>
    <name evidence="2" type="ORF">GA0070617_3529</name>
</gene>
<dbReference type="Pfam" id="PF13560">
    <property type="entry name" value="HTH_31"/>
    <property type="match status" value="1"/>
</dbReference>
<dbReference type="Proteomes" id="UP000198937">
    <property type="component" value="Unassembled WGS sequence"/>
</dbReference>
<evidence type="ECO:0000313" key="2">
    <source>
        <dbReference type="EMBL" id="SCL57450.1"/>
    </source>
</evidence>
<dbReference type="RefSeq" id="WP_091439221.1">
    <property type="nucleotide sequence ID" value="NZ_BMMJ01000013.1"/>
</dbReference>
<proteinExistence type="predicted"/>
<keyword evidence="3" id="KW-1185">Reference proteome</keyword>
<dbReference type="Gene3D" id="1.10.260.40">
    <property type="entry name" value="lambda repressor-like DNA-binding domains"/>
    <property type="match status" value="1"/>
</dbReference>
<name>A0A1C6UTW5_9ACTN</name>
<accession>A0A1C6UTW5</accession>
<evidence type="ECO:0000259" key="1">
    <source>
        <dbReference type="PROSITE" id="PS50943"/>
    </source>
</evidence>
<organism evidence="2 3">
    <name type="scientific">Micromonospora yangpuensis</name>
    <dbReference type="NCBI Taxonomy" id="683228"/>
    <lineage>
        <taxon>Bacteria</taxon>
        <taxon>Bacillati</taxon>
        <taxon>Actinomycetota</taxon>
        <taxon>Actinomycetes</taxon>
        <taxon>Micromonosporales</taxon>
        <taxon>Micromonosporaceae</taxon>
        <taxon>Micromonospora</taxon>
    </lineage>
</organism>
<reference evidence="2 3" key="1">
    <citation type="submission" date="2016-06" db="EMBL/GenBank/DDBJ databases">
        <authorList>
            <person name="Kjaerup R.B."/>
            <person name="Dalgaard T.S."/>
            <person name="Juul-Madsen H.R."/>
        </authorList>
    </citation>
    <scope>NUCLEOTIDE SEQUENCE [LARGE SCALE GENOMIC DNA]</scope>
    <source>
        <strain evidence="2 3">DSM 45577</strain>
    </source>
</reference>
<dbReference type="EMBL" id="FMIA01000002">
    <property type="protein sequence ID" value="SCL57450.1"/>
    <property type="molecule type" value="Genomic_DNA"/>
</dbReference>
<dbReference type="CDD" id="cd00093">
    <property type="entry name" value="HTH_XRE"/>
    <property type="match status" value="1"/>
</dbReference>
<dbReference type="STRING" id="683228.GA0070617_3529"/>
<feature type="domain" description="HTH cro/C1-type" evidence="1">
    <location>
        <begin position="18"/>
        <end position="49"/>
    </location>
</feature>
<sequence length="295" mass="32042">MSEGVVSGVPRRVLGRALRELRSEARMTLEGAADALGWSRRRVWLIEGGGGPTRGADVRAMCELYDARTRLTGALVALAGETRSKGWWRAYEGPVPAWFDVYAGLEADACGLREYQHALIPALLQTRGYALRVEGHLPAGERDRVVGARLARQGLLRRTFPVPPRLEVVLSESVLLRAAGDPATGVGQLRHLVEVGGLPQVSIRVLPFAAGMCAGVLAGPFVLLDFPPGNRAEVAPPVVYQESMTGALYLDRPHELAAYQRAWASFDNLALDPDQSRILIEKILEETRRPASGLP</sequence>
<dbReference type="AlphaFoldDB" id="A0A1C6UTW5"/>
<protein>
    <submittedName>
        <fullName evidence="2">Helix-turn-helix domain-containing protein</fullName>
    </submittedName>
</protein>
<dbReference type="OrthoDB" id="3462393at2"/>